<dbReference type="PANTHER" id="PTHR43866">
    <property type="entry name" value="MALONATE-SEMIALDEHYDE DEHYDROGENASE"/>
    <property type="match status" value="1"/>
</dbReference>
<dbReference type="RefSeq" id="WP_188996325.1">
    <property type="nucleotide sequence ID" value="NZ_BMHP01000004.1"/>
</dbReference>
<gene>
    <name evidence="5" type="primary">iolA2</name>
    <name evidence="3" type="synonym">iolA</name>
    <name evidence="5" type="ORF">GCM10010911_50700</name>
</gene>
<dbReference type="AlphaFoldDB" id="A0A916ZC94"/>
<feature type="binding site" evidence="3">
    <location>
        <position position="150"/>
    </location>
    <ligand>
        <name>NAD(+)</name>
        <dbReference type="ChEBI" id="CHEBI:57540"/>
    </ligand>
</feature>
<evidence type="ECO:0000313" key="6">
    <source>
        <dbReference type="Proteomes" id="UP000612456"/>
    </source>
</evidence>
<dbReference type="InterPro" id="IPR010061">
    <property type="entry name" value="MeMal-semiAld_DH"/>
</dbReference>
<evidence type="ECO:0000313" key="5">
    <source>
        <dbReference type="EMBL" id="GGD86155.1"/>
    </source>
</evidence>
<dbReference type="Gene3D" id="3.40.605.10">
    <property type="entry name" value="Aldehyde Dehydrogenase, Chain A, domain 1"/>
    <property type="match status" value="1"/>
</dbReference>
<accession>A0A916ZC94</accession>
<dbReference type="GO" id="GO:0006574">
    <property type="term" value="P:L-valine catabolic process"/>
    <property type="evidence" value="ECO:0007669"/>
    <property type="project" value="TreeGrafter"/>
</dbReference>
<dbReference type="InterPro" id="IPR016161">
    <property type="entry name" value="Ald_DH/histidinol_DH"/>
</dbReference>
<comment type="pathway">
    <text evidence="3">Polyol metabolism; myo-inositol degradation into acetyl-CoA; acetyl-CoA from myo-inositol: step 7/7.</text>
</comment>
<dbReference type="CDD" id="cd07085">
    <property type="entry name" value="ALDH_F6_MMSDH"/>
    <property type="match status" value="1"/>
</dbReference>
<feature type="binding site" evidence="3">
    <location>
        <position position="177"/>
    </location>
    <ligand>
        <name>NAD(+)</name>
        <dbReference type="ChEBI" id="CHEBI:57540"/>
    </ligand>
</feature>
<feature type="domain" description="Aldehyde dehydrogenase" evidence="4">
    <location>
        <begin position="13"/>
        <end position="477"/>
    </location>
</feature>
<feature type="binding site" evidence="3">
    <location>
        <position position="174"/>
    </location>
    <ligand>
        <name>NAD(+)</name>
        <dbReference type="ChEBI" id="CHEBI:57540"/>
    </ligand>
</feature>
<dbReference type="GO" id="GO:0018478">
    <property type="term" value="F:malonate-semialdehyde dehydrogenase (acetylating) activity"/>
    <property type="evidence" value="ECO:0007669"/>
    <property type="project" value="UniProtKB-UniRule"/>
</dbReference>
<keyword evidence="6" id="KW-1185">Reference proteome</keyword>
<dbReference type="GO" id="GO:0004491">
    <property type="term" value="F:methylmalonate-semialdehyde dehydrogenase (acylating, NAD) activity"/>
    <property type="evidence" value="ECO:0007669"/>
    <property type="project" value="UniProtKB-UniRule"/>
</dbReference>
<reference evidence="5" key="1">
    <citation type="journal article" date="2014" name="Int. J. Syst. Evol. Microbiol.">
        <title>Complete genome sequence of Corynebacterium casei LMG S-19264T (=DSM 44701T), isolated from a smear-ripened cheese.</title>
        <authorList>
            <consortium name="US DOE Joint Genome Institute (JGI-PGF)"/>
            <person name="Walter F."/>
            <person name="Albersmeier A."/>
            <person name="Kalinowski J."/>
            <person name="Ruckert C."/>
        </authorList>
    </citation>
    <scope>NUCLEOTIDE SEQUENCE</scope>
    <source>
        <strain evidence="5">CGMCC 1.15178</strain>
    </source>
</reference>
<keyword evidence="1 3" id="KW-0560">Oxidoreductase</keyword>
<protein>
    <recommendedName>
        <fullName evidence="3">Malonate-semialdehyde dehydrogenase</fullName>
        <shortName evidence="3">MSA dehydrogenase</shortName>
        <ecNumber evidence="3">1.2.1.27</ecNumber>
    </recommendedName>
    <alternativeName>
        <fullName evidence="3">Methylmalonate semialdehyde dehydrogenase</fullName>
        <shortName evidence="3">MMSA dehydrogenase</shortName>
        <shortName evidence="3">MSDH</shortName>
    </alternativeName>
</protein>
<dbReference type="FunFam" id="3.40.605.10:FF:000003">
    <property type="entry name" value="Methylmalonate-semialdehyde dehydrogenase [acylating]"/>
    <property type="match status" value="1"/>
</dbReference>
<reference evidence="5" key="2">
    <citation type="submission" date="2020-09" db="EMBL/GenBank/DDBJ databases">
        <authorList>
            <person name="Sun Q."/>
            <person name="Zhou Y."/>
        </authorList>
    </citation>
    <scope>NUCLEOTIDE SEQUENCE</scope>
    <source>
        <strain evidence="5">CGMCC 1.15178</strain>
    </source>
</reference>
<dbReference type="EMBL" id="BMHP01000004">
    <property type="protein sequence ID" value="GGD86155.1"/>
    <property type="molecule type" value="Genomic_DNA"/>
</dbReference>
<comment type="catalytic activity">
    <reaction evidence="3">
        <text>3-oxopropanoate + NAD(+) + CoA + H2O = hydrogencarbonate + acetyl-CoA + NADH + H(+)</text>
        <dbReference type="Rhea" id="RHEA:76615"/>
        <dbReference type="ChEBI" id="CHEBI:15377"/>
        <dbReference type="ChEBI" id="CHEBI:15378"/>
        <dbReference type="ChEBI" id="CHEBI:17544"/>
        <dbReference type="ChEBI" id="CHEBI:33190"/>
        <dbReference type="ChEBI" id="CHEBI:57287"/>
        <dbReference type="ChEBI" id="CHEBI:57288"/>
        <dbReference type="ChEBI" id="CHEBI:57540"/>
        <dbReference type="ChEBI" id="CHEBI:57945"/>
        <dbReference type="EC" id="1.2.1.27"/>
    </reaction>
</comment>
<comment type="catalytic activity">
    <reaction evidence="3">
        <text>2-methyl-3-oxopropanoate + NAD(+) + CoA + H2O = propanoyl-CoA + hydrogencarbonate + NADH + H(+)</text>
        <dbReference type="Rhea" id="RHEA:20804"/>
        <dbReference type="ChEBI" id="CHEBI:15377"/>
        <dbReference type="ChEBI" id="CHEBI:15378"/>
        <dbReference type="ChEBI" id="CHEBI:17544"/>
        <dbReference type="ChEBI" id="CHEBI:57287"/>
        <dbReference type="ChEBI" id="CHEBI:57392"/>
        <dbReference type="ChEBI" id="CHEBI:57540"/>
        <dbReference type="ChEBI" id="CHEBI:57700"/>
        <dbReference type="ChEBI" id="CHEBI:57945"/>
        <dbReference type="EC" id="1.2.1.27"/>
    </reaction>
</comment>
<dbReference type="SUPFAM" id="SSF53720">
    <property type="entry name" value="ALDH-like"/>
    <property type="match status" value="1"/>
</dbReference>
<dbReference type="InterPro" id="IPR016160">
    <property type="entry name" value="Ald_DH_CS_CYS"/>
</dbReference>
<dbReference type="HAMAP" id="MF_01670">
    <property type="entry name" value="IolA"/>
    <property type="match status" value="1"/>
</dbReference>
<comment type="caution">
    <text evidence="3">Lacks conserved residue(s) required for the propagation of feature annotation.</text>
</comment>
<dbReference type="InterPro" id="IPR016163">
    <property type="entry name" value="Ald_DH_C"/>
</dbReference>
<organism evidence="5 6">
    <name type="scientific">Paenibacillus nasutitermitis</name>
    <dbReference type="NCBI Taxonomy" id="1652958"/>
    <lineage>
        <taxon>Bacteria</taxon>
        <taxon>Bacillati</taxon>
        <taxon>Bacillota</taxon>
        <taxon>Bacilli</taxon>
        <taxon>Bacillales</taxon>
        <taxon>Paenibacillaceae</taxon>
        <taxon>Paenibacillus</taxon>
    </lineage>
</organism>
<dbReference type="InterPro" id="IPR023510">
    <property type="entry name" value="MSDH_GmP_bac"/>
</dbReference>
<dbReference type="Proteomes" id="UP000612456">
    <property type="component" value="Unassembled WGS sequence"/>
</dbReference>
<evidence type="ECO:0000259" key="4">
    <source>
        <dbReference type="Pfam" id="PF00171"/>
    </source>
</evidence>
<dbReference type="PANTHER" id="PTHR43866:SF4">
    <property type="entry name" value="MALONATE-SEMIALDEHYDE DEHYDROGENASE"/>
    <property type="match status" value="1"/>
</dbReference>
<feature type="active site" description="Nucleophile" evidence="3">
    <location>
        <position position="282"/>
    </location>
</feature>
<comment type="similarity">
    <text evidence="3">Belongs to the aldehyde dehydrogenase family. IolA subfamily.</text>
</comment>
<dbReference type="EC" id="1.2.1.27" evidence="3"/>
<evidence type="ECO:0000256" key="1">
    <source>
        <dbReference type="ARBA" id="ARBA00023002"/>
    </source>
</evidence>
<dbReference type="FunFam" id="3.40.309.10:FF:000002">
    <property type="entry name" value="Methylmalonate-semialdehyde dehydrogenase (Acylating)"/>
    <property type="match status" value="1"/>
</dbReference>
<feature type="binding site" evidence="3">
    <location>
        <position position="382"/>
    </location>
    <ligand>
        <name>NAD(+)</name>
        <dbReference type="ChEBI" id="CHEBI:57540"/>
    </ligand>
</feature>
<evidence type="ECO:0000256" key="2">
    <source>
        <dbReference type="ARBA" id="ARBA00023027"/>
    </source>
</evidence>
<comment type="subunit">
    <text evidence="3">Homotetramer.</text>
</comment>
<feature type="binding site" evidence="3">
    <location>
        <position position="178"/>
    </location>
    <ligand>
        <name>NAD(+)</name>
        <dbReference type="ChEBI" id="CHEBI:57540"/>
    </ligand>
</feature>
<keyword evidence="2 3" id="KW-0520">NAD</keyword>
<sequence>MTQTLKNWIGGEWIAATAKGTEDVYNPATEEVLVKVPLSVQADVDLAVQAAKQAFPAWSRTAVPRRARILFKYQQLLVDHWEELAKLVTLENGKSYSEAYGEVLRGIECVEFAAGAPSLMMGKQLPDIATNLESGMYRYPIGVVGGITPFNFPMMVPCWMFPLAIACGNTFVLKPSERTPQLACRLAELFHEAGLPGGVLNIVHGARDVVNGILEHKDIQAVSFVGSQPVAEYVYTTASKHGKRVQALAGAKNHSIVLPDADLDLAVKEIVNAAFGSAGERCMACAVVVAVGEIGDELVRRLTDAADRLIIGNGLNEGTFLGPVIRAPHKDRTLHYIESGESEGGMLVRDGRKDAAADGQGYFIGPTVFDKVSSEMKIWKDEIFAPVLSVMRADTLEEAIEIANRSELANGACLFTQNGSSVRQFRETIDAGMLGINLGVPAPMAFFPFSGWKKSFYGDLHANGSDGVEFYTRKKMVTARW</sequence>
<dbReference type="Pfam" id="PF00171">
    <property type="entry name" value="Aldedh"/>
    <property type="match status" value="1"/>
</dbReference>
<dbReference type="GO" id="GO:0019310">
    <property type="term" value="P:inositol catabolic process"/>
    <property type="evidence" value="ECO:0007669"/>
    <property type="project" value="UniProtKB-UniRule"/>
</dbReference>
<dbReference type="InterPro" id="IPR016162">
    <property type="entry name" value="Ald_DH_N"/>
</dbReference>
<comment type="function">
    <text evidence="3">Catalyzes the oxidation of malonate semialdehyde (MSA) and methylmalonate semialdehyde (MMSA) into acetyl-CoA and propanoyl-CoA, respectively. Is involved in a myo-inositol catabolic pathway. Bicarbonate, and not CO2, is the end-product of the enzymatic reaction.</text>
</comment>
<name>A0A916ZC94_9BACL</name>
<evidence type="ECO:0000256" key="3">
    <source>
        <dbReference type="HAMAP-Rule" id="MF_01670"/>
    </source>
</evidence>
<dbReference type="InterPro" id="IPR015590">
    <property type="entry name" value="Aldehyde_DH_dom"/>
</dbReference>
<dbReference type="NCBIfam" id="TIGR01722">
    <property type="entry name" value="MMSDH"/>
    <property type="match status" value="1"/>
</dbReference>
<comment type="caution">
    <text evidence="5">The sequence shown here is derived from an EMBL/GenBank/DDBJ whole genome shotgun (WGS) entry which is preliminary data.</text>
</comment>
<proteinExistence type="inferred from homology"/>
<dbReference type="Gene3D" id="3.40.309.10">
    <property type="entry name" value="Aldehyde Dehydrogenase, Chain A, domain 2"/>
    <property type="match status" value="1"/>
</dbReference>
<dbReference type="PROSITE" id="PS00070">
    <property type="entry name" value="ALDEHYDE_DEHYDR_CYS"/>
    <property type="match status" value="1"/>
</dbReference>
<dbReference type="GO" id="GO:0006210">
    <property type="term" value="P:thymine catabolic process"/>
    <property type="evidence" value="ECO:0007669"/>
    <property type="project" value="TreeGrafter"/>
</dbReference>